<evidence type="ECO:0000256" key="4">
    <source>
        <dbReference type="HAMAP-Rule" id="MF_01401"/>
    </source>
</evidence>
<sequence length="183" mass="20361">MAIQTATFGAGCFWCLEAAMNQLNGVIQALSGYMGGDAASANYRRVCDGDTGHAEVVQVEFDDSIVSYQQLCLVFFSLHDPTQLNRQGNDVGTQYRSVIFYHNAQQQQSAEQMMAQLSEKQVFDNAIVTQLSPVSAFYLAEEYHQGYFLQHPEQGYCQVVVAPKMAKFRQSYAELLKSAVLTS</sequence>
<accession>A0A7Y5ASS9</accession>
<evidence type="ECO:0000313" key="6">
    <source>
        <dbReference type="EMBL" id="NRQ43897.1"/>
    </source>
</evidence>
<evidence type="ECO:0000313" key="7">
    <source>
        <dbReference type="Proteomes" id="UP000523161"/>
    </source>
</evidence>
<evidence type="ECO:0000256" key="3">
    <source>
        <dbReference type="ARBA" id="ARBA00048782"/>
    </source>
</evidence>
<proteinExistence type="inferred from homology"/>
<dbReference type="PANTHER" id="PTHR43774">
    <property type="entry name" value="PEPTIDE METHIONINE SULFOXIDE REDUCTASE"/>
    <property type="match status" value="1"/>
</dbReference>
<feature type="active site" evidence="4">
    <location>
        <position position="12"/>
    </location>
</feature>
<dbReference type="InterPro" id="IPR036509">
    <property type="entry name" value="Met_Sox_Rdtase_MsrA_sf"/>
</dbReference>
<protein>
    <recommendedName>
        <fullName evidence="4">Peptide methionine sulfoxide reductase MsrA</fullName>
        <shortName evidence="4">Protein-methionine-S-oxide reductase</shortName>
        <ecNumber evidence="4">1.8.4.11</ecNumber>
    </recommendedName>
    <alternativeName>
        <fullName evidence="4">Peptide-methionine (S)-S-oxide reductase</fullName>
        <shortName evidence="4">Peptide Met(O) reductase</shortName>
    </alternativeName>
</protein>
<comment type="function">
    <text evidence="4">Has an important function as a repair enzyme for proteins that have been inactivated by oxidation. Catalyzes the reversible oxidation-reduction of methionine sulfoxide in proteins to methionine.</text>
</comment>
<keyword evidence="1 4" id="KW-0560">Oxidoreductase</keyword>
<feature type="domain" description="Peptide methionine sulphoxide reductase MsrA" evidence="5">
    <location>
        <begin position="5"/>
        <end position="158"/>
    </location>
</feature>
<dbReference type="AlphaFoldDB" id="A0A7Y5ASS9"/>
<dbReference type="Proteomes" id="UP000523161">
    <property type="component" value="Unassembled WGS sequence"/>
</dbReference>
<dbReference type="PANTHER" id="PTHR43774:SF1">
    <property type="entry name" value="PEPTIDE METHIONINE SULFOXIDE REDUCTASE MSRA 2"/>
    <property type="match status" value="1"/>
</dbReference>
<dbReference type="EMBL" id="JABSOD010000019">
    <property type="protein sequence ID" value="NRQ43897.1"/>
    <property type="molecule type" value="Genomic_DNA"/>
</dbReference>
<dbReference type="Gene3D" id="3.30.1060.10">
    <property type="entry name" value="Peptide methionine sulphoxide reductase MsrA"/>
    <property type="match status" value="1"/>
</dbReference>
<gene>
    <name evidence="4 6" type="primary">msrA</name>
    <name evidence="6" type="ORF">HRH59_15215</name>
</gene>
<comment type="catalytic activity">
    <reaction evidence="2 4">
        <text>L-methionyl-[protein] + [thioredoxin]-disulfide + H2O = L-methionyl-(S)-S-oxide-[protein] + [thioredoxin]-dithiol</text>
        <dbReference type="Rhea" id="RHEA:14217"/>
        <dbReference type="Rhea" id="RHEA-COMP:10698"/>
        <dbReference type="Rhea" id="RHEA-COMP:10700"/>
        <dbReference type="Rhea" id="RHEA-COMP:12313"/>
        <dbReference type="Rhea" id="RHEA-COMP:12315"/>
        <dbReference type="ChEBI" id="CHEBI:15377"/>
        <dbReference type="ChEBI" id="CHEBI:16044"/>
        <dbReference type="ChEBI" id="CHEBI:29950"/>
        <dbReference type="ChEBI" id="CHEBI:44120"/>
        <dbReference type="ChEBI" id="CHEBI:50058"/>
        <dbReference type="EC" id="1.8.4.11"/>
    </reaction>
</comment>
<dbReference type="RefSeq" id="WP_173502135.1">
    <property type="nucleotide sequence ID" value="NZ_JABSOD010000019.1"/>
</dbReference>
<keyword evidence="7" id="KW-1185">Reference proteome</keyword>
<reference evidence="6 7" key="1">
    <citation type="submission" date="2020-06" db="EMBL/GenBank/DDBJ databases">
        <title>Rheinheimera sp. nov., a marine bacterium isolated from coastal.</title>
        <authorList>
            <person name="Yu Q."/>
            <person name="Qi Y."/>
            <person name="Pu J."/>
        </authorList>
    </citation>
    <scope>NUCLEOTIDE SEQUENCE [LARGE SCALE GENOMIC DNA]</scope>
    <source>
        <strain evidence="6 7">YQF-2</strain>
    </source>
</reference>
<evidence type="ECO:0000259" key="5">
    <source>
        <dbReference type="Pfam" id="PF01625"/>
    </source>
</evidence>
<comment type="caution">
    <text evidence="6">The sequence shown here is derived from an EMBL/GenBank/DDBJ whole genome shotgun (WGS) entry which is preliminary data.</text>
</comment>
<dbReference type="EC" id="1.8.4.11" evidence="4"/>
<dbReference type="GO" id="GO:0008113">
    <property type="term" value="F:peptide-methionine (S)-S-oxide reductase activity"/>
    <property type="evidence" value="ECO:0007669"/>
    <property type="project" value="UniProtKB-UniRule"/>
</dbReference>
<dbReference type="NCBIfam" id="TIGR00401">
    <property type="entry name" value="msrA"/>
    <property type="match status" value="1"/>
</dbReference>
<evidence type="ECO:0000256" key="1">
    <source>
        <dbReference type="ARBA" id="ARBA00023002"/>
    </source>
</evidence>
<evidence type="ECO:0000256" key="2">
    <source>
        <dbReference type="ARBA" id="ARBA00047806"/>
    </source>
</evidence>
<dbReference type="SUPFAM" id="SSF55068">
    <property type="entry name" value="Peptide methionine sulfoxide reductase"/>
    <property type="match status" value="1"/>
</dbReference>
<name>A0A7Y5ASS9_9GAMM</name>
<dbReference type="HAMAP" id="MF_01401">
    <property type="entry name" value="MsrA"/>
    <property type="match status" value="1"/>
</dbReference>
<comment type="catalytic activity">
    <reaction evidence="3 4">
        <text>[thioredoxin]-disulfide + L-methionine + H2O = L-methionine (S)-S-oxide + [thioredoxin]-dithiol</text>
        <dbReference type="Rhea" id="RHEA:19993"/>
        <dbReference type="Rhea" id="RHEA-COMP:10698"/>
        <dbReference type="Rhea" id="RHEA-COMP:10700"/>
        <dbReference type="ChEBI" id="CHEBI:15377"/>
        <dbReference type="ChEBI" id="CHEBI:29950"/>
        <dbReference type="ChEBI" id="CHEBI:50058"/>
        <dbReference type="ChEBI" id="CHEBI:57844"/>
        <dbReference type="ChEBI" id="CHEBI:58772"/>
        <dbReference type="EC" id="1.8.4.11"/>
    </reaction>
</comment>
<comment type="similarity">
    <text evidence="4">Belongs to the MsrA Met sulfoxide reductase family.</text>
</comment>
<dbReference type="Pfam" id="PF01625">
    <property type="entry name" value="PMSR"/>
    <property type="match status" value="1"/>
</dbReference>
<dbReference type="InterPro" id="IPR002569">
    <property type="entry name" value="Met_Sox_Rdtase_MsrA_dom"/>
</dbReference>
<organism evidence="6 7">
    <name type="scientific">Rheinheimera lutimaris</name>
    <dbReference type="NCBI Taxonomy" id="2740584"/>
    <lineage>
        <taxon>Bacteria</taxon>
        <taxon>Pseudomonadati</taxon>
        <taxon>Pseudomonadota</taxon>
        <taxon>Gammaproteobacteria</taxon>
        <taxon>Chromatiales</taxon>
        <taxon>Chromatiaceae</taxon>
        <taxon>Rheinheimera</taxon>
    </lineage>
</organism>